<reference evidence="1 2" key="1">
    <citation type="submission" date="2015-12" db="EMBL/GenBank/DDBJ databases">
        <title>Dictyostelia acquired genes for synthesis and detection of signals that induce cell-type specialization by lateral gene transfer from prokaryotes.</title>
        <authorList>
            <person name="Gloeckner G."/>
            <person name="Schaap P."/>
        </authorList>
    </citation>
    <scope>NUCLEOTIDE SEQUENCE [LARGE SCALE GENOMIC DNA]</scope>
    <source>
        <strain evidence="1 2">TK</strain>
    </source>
</reference>
<evidence type="ECO:0008006" key="3">
    <source>
        <dbReference type="Google" id="ProtNLM"/>
    </source>
</evidence>
<name>A0A152A743_TIELA</name>
<evidence type="ECO:0000313" key="1">
    <source>
        <dbReference type="EMBL" id="KYR01867.1"/>
    </source>
</evidence>
<evidence type="ECO:0000313" key="2">
    <source>
        <dbReference type="Proteomes" id="UP000076078"/>
    </source>
</evidence>
<protein>
    <recommendedName>
        <fullName evidence="3">F-box domain-containing protein</fullName>
    </recommendedName>
</protein>
<dbReference type="EMBL" id="LODT01000006">
    <property type="protein sequence ID" value="KYR01867.1"/>
    <property type="molecule type" value="Genomic_DNA"/>
</dbReference>
<gene>
    <name evidence="1" type="ORF">DLAC_01887</name>
</gene>
<dbReference type="Proteomes" id="UP000076078">
    <property type="component" value="Unassembled WGS sequence"/>
</dbReference>
<keyword evidence="2" id="KW-1185">Reference proteome</keyword>
<organism evidence="1 2">
    <name type="scientific">Tieghemostelium lacteum</name>
    <name type="common">Slime mold</name>
    <name type="synonym">Dictyostelium lacteum</name>
    <dbReference type="NCBI Taxonomy" id="361077"/>
    <lineage>
        <taxon>Eukaryota</taxon>
        <taxon>Amoebozoa</taxon>
        <taxon>Evosea</taxon>
        <taxon>Eumycetozoa</taxon>
        <taxon>Dictyostelia</taxon>
        <taxon>Dictyosteliales</taxon>
        <taxon>Raperosteliaceae</taxon>
        <taxon>Tieghemostelium</taxon>
    </lineage>
</organism>
<comment type="caution">
    <text evidence="1">The sequence shown here is derived from an EMBL/GenBank/DDBJ whole genome shotgun (WGS) entry which is preliminary data.</text>
</comment>
<dbReference type="AlphaFoldDB" id="A0A152A743"/>
<dbReference type="InParanoid" id="A0A152A743"/>
<accession>A0A152A743</accession>
<proteinExistence type="predicted"/>
<sequence length="733" mass="86236">MKRKLEGNSSKQQNIKRNHFDFKIFTENDIYINIFKYLCFENNFNRFYLVCKDWCDKFINSNNRLWKELSATRWCELNGYTNLFSPTSKYFTIPESKSNFIIFYDGSKRQSTPKYVYDGVQFGKPTITYDNRARNNPPVQYLIRNRNRVPKSWHEIFKERYIKENITREYYKLHLQDYSNQEDKRSNMRRVKSISSIPSLNKSIYTNIENTKIIPILDSVIYSDLVSQRDNYFHCIDNGMEQIDYMLCRGSIMNLNGDIVEFSFRQLYAIEGDRYPFYIDPYAHIQFGKYYHVIPELFSRYGEYDSSQYPAYYQFINEITKLINGNTSIFSNTDIEQLISYIIPTYAYNNQLYQFYPLSVENNITPTNDIPTSTNNGTTFNNSNNNPNITGNITIFSTIIKFLSNDNEFNRLFLLIVINKWVFERAKTFLTLKKVNSKLSKEYRNEIEKHLSSNYCVFNGIRNLEITYLHNEELDIINYIIESPTISESLEKLTIKNSNKLANSGFVINLDSLTNLKSFKMIIWRTMSIGRLPQTIEKLSIIYMKVNIDEQWLIDILERLKESLVNLKLFQLYQRDIYSDTLKTYLTNYKPNQLKTLGILGFPGINSPVVSNQFESITNLNLSSGTSTDEEEIYINLVEQCTKLEVLEITSSLIMSFSKLCKVLNTKPKLKNLIFNSFMPADDSFPWIHFTHLQNVTLKTSCEMMISFLKCQKTNKQSKFKKTGVVKTKKGFT</sequence>